<evidence type="ECO:0000256" key="1">
    <source>
        <dbReference type="ARBA" id="ARBA00022614"/>
    </source>
</evidence>
<evidence type="ECO:0000256" key="3">
    <source>
        <dbReference type="SAM" id="MobiDB-lite"/>
    </source>
</evidence>
<sequence>MGEAFFSAYDNVVQQQEPGATNTTSSKQRMMNQKEQKYQEKLKKRRKRIQKMMMGQDRASVRGMVGQRLRGRKTSAQMNGGGYNGENHENEDYDDPWGESHQAEEDGLTDDQRREIMGRRGGGGGGGERATGWSHPRKRRICYAVLAIVLGIVGIVSIAIGVEKEEQHRNNPTNPHGYQDKNDSNSNGNYNGDAPSNSHHPPSSPSSSSSSSSSPVHGHETLLVVLKESYSYELLGNDMSDMIVDLVDKIWLNVDVNNDAKSENQTPQWRAYLHLSDIIYSGGVDTMSHSLHPINDAERLMQVYALCVFYETFHWTAYRETDNADFYFECHWPGVTCSSREDDGKYDYMRVISLNARGSSGGSGGGSGTPLLRGELPIELIFLQHLETLDISHNLIEGRGELLGSIFKQLMNLKELDLNDNRFNGNIPTEIGGLFLLQKLALYNNDFQGEMPQDVCKLRIDASLHFLWADCAPALSTNLAKISCPIENCCTICFEGRDNDDDLMITGGYSPHLTASTPQLVEADKLSELKNMLSSVSNDGGAALKDDTSPQFRAYTWLAQDSANGNHTEEQVLQRYALGTLFFATNGMQWANTDEWLASSDELSWFGVMPGLGANIDKIVTIELAGNRLRGTIPPELFEFIPTIEYLHLSSNELAGPIPKEIGMLQKIKVVELAYNQLTSIPSEIGNLHTIESLLLEGNDFGGQLMPTEICALVNSGSLIMLHADCLGDDASLKCSSTCCTTCF</sequence>
<feature type="compositionally biased region" description="Gly residues" evidence="3">
    <location>
        <begin position="119"/>
        <end position="129"/>
    </location>
</feature>
<comment type="caution">
    <text evidence="5">The sequence shown here is derived from an EMBL/GenBank/DDBJ whole genome shotgun (WGS) entry which is preliminary data.</text>
</comment>
<feature type="region of interest" description="Disordered" evidence="3">
    <location>
        <begin position="166"/>
        <end position="215"/>
    </location>
</feature>
<gene>
    <name evidence="5" type="ORF">ACHAWU_004219</name>
</gene>
<dbReference type="EMBL" id="JALLBG020000240">
    <property type="protein sequence ID" value="KAL3758138.1"/>
    <property type="molecule type" value="Genomic_DNA"/>
</dbReference>
<feature type="region of interest" description="Disordered" evidence="3">
    <location>
        <begin position="1"/>
        <end position="45"/>
    </location>
</feature>
<dbReference type="Pfam" id="PF13516">
    <property type="entry name" value="LRR_6"/>
    <property type="match status" value="1"/>
</dbReference>
<proteinExistence type="predicted"/>
<dbReference type="InterPro" id="IPR003591">
    <property type="entry name" value="Leu-rich_rpt_typical-subtyp"/>
</dbReference>
<evidence type="ECO:0000313" key="6">
    <source>
        <dbReference type="Proteomes" id="UP001530293"/>
    </source>
</evidence>
<feature type="compositionally biased region" description="Basic and acidic residues" evidence="3">
    <location>
        <begin position="32"/>
        <end position="41"/>
    </location>
</feature>
<keyword evidence="6" id="KW-1185">Reference proteome</keyword>
<evidence type="ECO:0000313" key="5">
    <source>
        <dbReference type="EMBL" id="KAL3758138.1"/>
    </source>
</evidence>
<dbReference type="PANTHER" id="PTHR48065:SF11">
    <property type="entry name" value="OS11G0213300 PROTEIN"/>
    <property type="match status" value="1"/>
</dbReference>
<feature type="transmembrane region" description="Helical" evidence="4">
    <location>
        <begin position="141"/>
        <end position="162"/>
    </location>
</feature>
<evidence type="ECO:0000256" key="4">
    <source>
        <dbReference type="SAM" id="Phobius"/>
    </source>
</evidence>
<dbReference type="InterPro" id="IPR032675">
    <property type="entry name" value="LRR_dom_sf"/>
</dbReference>
<name>A0ABD3M5L2_9STRA</name>
<dbReference type="SUPFAM" id="SSF52047">
    <property type="entry name" value="RNI-like"/>
    <property type="match status" value="1"/>
</dbReference>
<dbReference type="InterPro" id="IPR001611">
    <property type="entry name" value="Leu-rich_rpt"/>
</dbReference>
<keyword evidence="2" id="KW-0677">Repeat</keyword>
<dbReference type="SMART" id="SM00369">
    <property type="entry name" value="LRR_TYP"/>
    <property type="match status" value="3"/>
</dbReference>
<organism evidence="5 6">
    <name type="scientific">Discostella pseudostelligera</name>
    <dbReference type="NCBI Taxonomy" id="259834"/>
    <lineage>
        <taxon>Eukaryota</taxon>
        <taxon>Sar</taxon>
        <taxon>Stramenopiles</taxon>
        <taxon>Ochrophyta</taxon>
        <taxon>Bacillariophyta</taxon>
        <taxon>Coscinodiscophyceae</taxon>
        <taxon>Thalassiosirophycidae</taxon>
        <taxon>Stephanodiscales</taxon>
        <taxon>Stephanodiscaceae</taxon>
        <taxon>Discostella</taxon>
    </lineage>
</organism>
<accession>A0ABD3M5L2</accession>
<feature type="compositionally biased region" description="Polar residues" evidence="3">
    <location>
        <begin position="12"/>
        <end position="31"/>
    </location>
</feature>
<evidence type="ECO:0000256" key="2">
    <source>
        <dbReference type="ARBA" id="ARBA00022737"/>
    </source>
</evidence>
<keyword evidence="4" id="KW-0812">Transmembrane</keyword>
<dbReference type="Proteomes" id="UP001530293">
    <property type="component" value="Unassembled WGS sequence"/>
</dbReference>
<dbReference type="AlphaFoldDB" id="A0ABD3M5L2"/>
<feature type="region of interest" description="Disordered" evidence="3">
    <location>
        <begin position="70"/>
        <end position="134"/>
    </location>
</feature>
<reference evidence="5 6" key="1">
    <citation type="submission" date="2024-10" db="EMBL/GenBank/DDBJ databases">
        <title>Updated reference genomes for cyclostephanoid diatoms.</title>
        <authorList>
            <person name="Roberts W.R."/>
            <person name="Alverson A.J."/>
        </authorList>
    </citation>
    <scope>NUCLEOTIDE SEQUENCE [LARGE SCALE GENOMIC DNA]</scope>
    <source>
        <strain evidence="5 6">AJA232-27</strain>
    </source>
</reference>
<dbReference type="Pfam" id="PF00560">
    <property type="entry name" value="LRR_1"/>
    <property type="match status" value="2"/>
</dbReference>
<dbReference type="PANTHER" id="PTHR48065">
    <property type="entry name" value="OS10G0469600 PROTEIN"/>
    <property type="match status" value="1"/>
</dbReference>
<evidence type="ECO:0008006" key="7">
    <source>
        <dbReference type="Google" id="ProtNLM"/>
    </source>
</evidence>
<keyword evidence="4" id="KW-1133">Transmembrane helix</keyword>
<protein>
    <recommendedName>
        <fullName evidence="7">L domain-like protein</fullName>
    </recommendedName>
</protein>
<keyword evidence="1" id="KW-0433">Leucine-rich repeat</keyword>
<keyword evidence="4" id="KW-0472">Membrane</keyword>
<feature type="compositionally biased region" description="Low complexity" evidence="3">
    <location>
        <begin position="184"/>
        <end position="215"/>
    </location>
</feature>
<dbReference type="Gene3D" id="3.80.10.10">
    <property type="entry name" value="Ribonuclease Inhibitor"/>
    <property type="match status" value="2"/>
</dbReference>